<dbReference type="Gene3D" id="3.60.110.10">
    <property type="entry name" value="Carbon-nitrogen hydrolase"/>
    <property type="match status" value="1"/>
</dbReference>
<protein>
    <submittedName>
        <fullName evidence="3">Carbon-nitrogen hydrolase</fullName>
    </submittedName>
</protein>
<dbReference type="PANTHER" id="PTHR23088">
    <property type="entry name" value="NITRILASE-RELATED"/>
    <property type="match status" value="1"/>
</dbReference>
<evidence type="ECO:0000313" key="3">
    <source>
        <dbReference type="EMBL" id="SKC86265.1"/>
    </source>
</evidence>
<dbReference type="EMBL" id="FUZT01000014">
    <property type="protein sequence ID" value="SKC86265.1"/>
    <property type="molecule type" value="Genomic_DNA"/>
</dbReference>
<organism evidence="3 4">
    <name type="scientific">Maledivibacter halophilus</name>
    <dbReference type="NCBI Taxonomy" id="36842"/>
    <lineage>
        <taxon>Bacteria</taxon>
        <taxon>Bacillati</taxon>
        <taxon>Bacillota</taxon>
        <taxon>Clostridia</taxon>
        <taxon>Peptostreptococcales</taxon>
        <taxon>Caminicellaceae</taxon>
        <taxon>Maledivibacter</taxon>
    </lineage>
</organism>
<evidence type="ECO:0000259" key="2">
    <source>
        <dbReference type="PROSITE" id="PS50263"/>
    </source>
</evidence>
<dbReference type="SUPFAM" id="SSF56317">
    <property type="entry name" value="Carbon-nitrogen hydrolase"/>
    <property type="match status" value="1"/>
</dbReference>
<dbReference type="OrthoDB" id="9811121at2"/>
<dbReference type="InterPro" id="IPR036526">
    <property type="entry name" value="C-N_Hydrolase_sf"/>
</dbReference>
<sequence>MEKRISLIQMDVSFENPSANFRKAEGFIEEAMKDKPDFICLPETWNTGFFPKEELEKLADENGNTTKKFLSKLSKKHNVNIIGGSVAVKRGDQVYNTSYIFNREGTLVAEYDKIHGFSPSGENEYFKGGENLCVFEIDGVKAGIVICYDLRFLELIRSLALKGIDILFLPAQWPHPRLNHWKTLSVARAIENQMFVAAVNALGTNGKLEMCGNSMIIDPWGNILVNAEEEEKIVTSVVDFEIVKDIRNRINVFKDRKPHLYQL</sequence>
<dbReference type="RefSeq" id="WP_079494867.1">
    <property type="nucleotide sequence ID" value="NZ_FUZT01000014.1"/>
</dbReference>
<proteinExistence type="inferred from homology"/>
<evidence type="ECO:0000256" key="1">
    <source>
        <dbReference type="ARBA" id="ARBA00010613"/>
    </source>
</evidence>
<dbReference type="CDD" id="cd07583">
    <property type="entry name" value="nitrilase_5"/>
    <property type="match status" value="1"/>
</dbReference>
<reference evidence="3 4" key="1">
    <citation type="submission" date="2017-02" db="EMBL/GenBank/DDBJ databases">
        <authorList>
            <person name="Peterson S.W."/>
        </authorList>
    </citation>
    <scope>NUCLEOTIDE SEQUENCE [LARGE SCALE GENOMIC DNA]</scope>
    <source>
        <strain evidence="3 4">M1</strain>
    </source>
</reference>
<keyword evidence="3" id="KW-0378">Hydrolase</keyword>
<name>A0A1T5MDP1_9FIRM</name>
<comment type="similarity">
    <text evidence="1">Belongs to the carbon-nitrogen hydrolase superfamily. NIT1/NIT2 family.</text>
</comment>
<dbReference type="AlphaFoldDB" id="A0A1T5MDP1"/>
<dbReference type="PANTHER" id="PTHR23088:SF27">
    <property type="entry name" value="DEAMINATED GLUTATHIONE AMIDASE"/>
    <property type="match status" value="1"/>
</dbReference>
<dbReference type="Proteomes" id="UP000190285">
    <property type="component" value="Unassembled WGS sequence"/>
</dbReference>
<dbReference type="PROSITE" id="PS50263">
    <property type="entry name" value="CN_HYDROLASE"/>
    <property type="match status" value="1"/>
</dbReference>
<accession>A0A1T5MDP1</accession>
<keyword evidence="4" id="KW-1185">Reference proteome</keyword>
<feature type="domain" description="CN hydrolase" evidence="2">
    <location>
        <begin position="3"/>
        <end position="240"/>
    </location>
</feature>
<dbReference type="InterPro" id="IPR003010">
    <property type="entry name" value="C-N_Hydrolase"/>
</dbReference>
<evidence type="ECO:0000313" key="4">
    <source>
        <dbReference type="Proteomes" id="UP000190285"/>
    </source>
</evidence>
<dbReference type="STRING" id="36842.SAMN02194393_04500"/>
<dbReference type="GO" id="GO:0016787">
    <property type="term" value="F:hydrolase activity"/>
    <property type="evidence" value="ECO:0007669"/>
    <property type="project" value="UniProtKB-KW"/>
</dbReference>
<dbReference type="Pfam" id="PF00795">
    <property type="entry name" value="CN_hydrolase"/>
    <property type="match status" value="1"/>
</dbReference>
<gene>
    <name evidence="3" type="ORF">SAMN02194393_04500</name>
</gene>